<dbReference type="Proteomes" id="UP000230423">
    <property type="component" value="Unassembled WGS sequence"/>
</dbReference>
<dbReference type="Gene3D" id="1.20.1050.10">
    <property type="match status" value="1"/>
</dbReference>
<proteinExistence type="inferred from homology"/>
<dbReference type="InterPro" id="IPR004046">
    <property type="entry name" value="GST_C"/>
</dbReference>
<keyword evidence="9" id="KW-1185">Reference proteome</keyword>
<organism evidence="8 9">
    <name type="scientific">Teladorsagia circumcincta</name>
    <name type="common">Brown stomach worm</name>
    <name type="synonym">Ostertagia circumcincta</name>
    <dbReference type="NCBI Taxonomy" id="45464"/>
    <lineage>
        <taxon>Eukaryota</taxon>
        <taxon>Metazoa</taxon>
        <taxon>Ecdysozoa</taxon>
        <taxon>Nematoda</taxon>
        <taxon>Chromadorea</taxon>
        <taxon>Rhabditida</taxon>
        <taxon>Rhabditina</taxon>
        <taxon>Rhabditomorpha</taxon>
        <taxon>Strongyloidea</taxon>
        <taxon>Trichostrongylidae</taxon>
        <taxon>Teladorsagia</taxon>
    </lineage>
</organism>
<dbReference type="PANTHER" id="PTHR11571:SF224">
    <property type="entry name" value="HEMATOPOIETIC PROSTAGLANDIN D SYNTHASE"/>
    <property type="match status" value="1"/>
</dbReference>
<sequence>MPFNQVPVLEVDGKQLAQSFAIVRYLARQFGYAGKSAWEEAIVDMIGDQFKDYLVEVSPVLRVVLGFDEGDADTLLKEKFFPARDKFMTYMTKILKSNKSGYLVGDSLTWPDLYLAEGAELAKKIPTLYDGFPELKAHSEKIRSIPELKKSKLPKRQESNDFNTAQLWKAMGSMSYFFFL</sequence>
<accession>A0A2G9TXQ6</accession>
<feature type="domain" description="GST C-terminal" evidence="7">
    <location>
        <begin position="36"/>
        <end position="162"/>
    </location>
</feature>
<reference evidence="8 9" key="1">
    <citation type="submission" date="2015-09" db="EMBL/GenBank/DDBJ databases">
        <title>Draft genome of the parasitic nematode Teladorsagia circumcincta isolate WARC Sus (inbred).</title>
        <authorList>
            <person name="Mitreva M."/>
        </authorList>
    </citation>
    <scope>NUCLEOTIDE SEQUENCE [LARGE SCALE GENOMIC DNA]</scope>
    <source>
        <strain evidence="8 9">S</strain>
    </source>
</reference>
<evidence type="ECO:0000256" key="3">
    <source>
        <dbReference type="ARBA" id="ARBA00038317"/>
    </source>
</evidence>
<dbReference type="InterPro" id="IPR036282">
    <property type="entry name" value="Glutathione-S-Trfase_C_sf"/>
</dbReference>
<dbReference type="GO" id="GO:0005737">
    <property type="term" value="C:cytoplasm"/>
    <property type="evidence" value="ECO:0007669"/>
    <property type="project" value="UniProtKB-ARBA"/>
</dbReference>
<evidence type="ECO:0000313" key="9">
    <source>
        <dbReference type="Proteomes" id="UP000230423"/>
    </source>
</evidence>
<gene>
    <name evidence="8" type="ORF">TELCIR_16428</name>
</gene>
<dbReference type="PANTHER" id="PTHR11571">
    <property type="entry name" value="GLUTATHIONE S-TRANSFERASE"/>
    <property type="match status" value="1"/>
</dbReference>
<dbReference type="SFLD" id="SFLDS00019">
    <property type="entry name" value="Glutathione_Transferase_(cytos"/>
    <property type="match status" value="1"/>
</dbReference>
<evidence type="ECO:0000256" key="4">
    <source>
        <dbReference type="ARBA" id="ARBA00047960"/>
    </source>
</evidence>
<dbReference type="EMBL" id="KZ352681">
    <property type="protein sequence ID" value="PIO62030.1"/>
    <property type="molecule type" value="Genomic_DNA"/>
</dbReference>
<evidence type="ECO:0000313" key="8">
    <source>
        <dbReference type="EMBL" id="PIO62030.1"/>
    </source>
</evidence>
<evidence type="ECO:0000259" key="6">
    <source>
        <dbReference type="PROSITE" id="PS50404"/>
    </source>
</evidence>
<dbReference type="PROSITE" id="PS50404">
    <property type="entry name" value="GST_NTER"/>
    <property type="match status" value="1"/>
</dbReference>
<dbReference type="CDD" id="cd03192">
    <property type="entry name" value="GST_C_Sigma_like"/>
    <property type="match status" value="1"/>
</dbReference>
<dbReference type="FunFam" id="1.20.1050.10:FF:000031">
    <property type="entry name" value="Glutathione S-Transferase"/>
    <property type="match status" value="1"/>
</dbReference>
<dbReference type="InterPro" id="IPR040079">
    <property type="entry name" value="Glutathione_S-Trfase"/>
</dbReference>
<dbReference type="PROSITE" id="PS50405">
    <property type="entry name" value="GST_CTER"/>
    <property type="match status" value="1"/>
</dbReference>
<evidence type="ECO:0000256" key="2">
    <source>
        <dbReference type="ARBA" id="ARBA00022679"/>
    </source>
</evidence>
<feature type="domain" description="GST N-terminal" evidence="6">
    <location>
        <begin position="1"/>
        <end position="34"/>
    </location>
</feature>
<dbReference type="OrthoDB" id="414243at2759"/>
<dbReference type="Gene3D" id="3.40.30.10">
    <property type="entry name" value="Glutaredoxin"/>
    <property type="match status" value="1"/>
</dbReference>
<dbReference type="SUPFAM" id="SSF47616">
    <property type="entry name" value="GST C-terminal domain-like"/>
    <property type="match status" value="1"/>
</dbReference>
<keyword evidence="2 8" id="KW-0808">Transferase</keyword>
<dbReference type="Pfam" id="PF14497">
    <property type="entry name" value="GST_C_3"/>
    <property type="match status" value="1"/>
</dbReference>
<evidence type="ECO:0000256" key="5">
    <source>
        <dbReference type="ARBA" id="ARBA00078118"/>
    </source>
</evidence>
<feature type="non-terminal residue" evidence="8">
    <location>
        <position position="180"/>
    </location>
</feature>
<comment type="similarity">
    <text evidence="3">Belongs to the GST superfamily. Sigma family.</text>
</comment>
<dbReference type="InterPro" id="IPR050213">
    <property type="entry name" value="GST_superfamily"/>
</dbReference>
<dbReference type="AlphaFoldDB" id="A0A2G9TXQ6"/>
<evidence type="ECO:0000256" key="1">
    <source>
        <dbReference type="ARBA" id="ARBA00012452"/>
    </source>
</evidence>
<dbReference type="InterPro" id="IPR010987">
    <property type="entry name" value="Glutathione-S-Trfase_C-like"/>
</dbReference>
<dbReference type="InterPro" id="IPR004045">
    <property type="entry name" value="Glutathione_S-Trfase_N"/>
</dbReference>
<dbReference type="SUPFAM" id="SSF52833">
    <property type="entry name" value="Thioredoxin-like"/>
    <property type="match status" value="1"/>
</dbReference>
<name>A0A2G9TXQ6_TELCI</name>
<dbReference type="GO" id="GO:0006749">
    <property type="term" value="P:glutathione metabolic process"/>
    <property type="evidence" value="ECO:0007669"/>
    <property type="project" value="TreeGrafter"/>
</dbReference>
<dbReference type="EC" id="2.5.1.18" evidence="1"/>
<dbReference type="Pfam" id="PF02798">
    <property type="entry name" value="GST_N"/>
    <property type="match status" value="1"/>
</dbReference>
<dbReference type="GO" id="GO:0004364">
    <property type="term" value="F:glutathione transferase activity"/>
    <property type="evidence" value="ECO:0007669"/>
    <property type="project" value="UniProtKB-EC"/>
</dbReference>
<comment type="catalytic activity">
    <reaction evidence="4">
        <text>RX + glutathione = an S-substituted glutathione + a halide anion + H(+)</text>
        <dbReference type="Rhea" id="RHEA:16437"/>
        <dbReference type="ChEBI" id="CHEBI:15378"/>
        <dbReference type="ChEBI" id="CHEBI:16042"/>
        <dbReference type="ChEBI" id="CHEBI:17792"/>
        <dbReference type="ChEBI" id="CHEBI:57925"/>
        <dbReference type="ChEBI" id="CHEBI:90779"/>
        <dbReference type="EC" id="2.5.1.18"/>
    </reaction>
</comment>
<protein>
    <recommendedName>
        <fullName evidence="1">glutathione transferase</fullName>
        <ecNumber evidence="1">2.5.1.18</ecNumber>
    </recommendedName>
    <alternativeName>
        <fullName evidence="5">GST class-sigma</fullName>
    </alternativeName>
</protein>
<evidence type="ECO:0000259" key="7">
    <source>
        <dbReference type="PROSITE" id="PS50405"/>
    </source>
</evidence>
<dbReference type="InterPro" id="IPR036249">
    <property type="entry name" value="Thioredoxin-like_sf"/>
</dbReference>